<comment type="caution">
    <text evidence="2">The sequence shown here is derived from an EMBL/GenBank/DDBJ whole genome shotgun (WGS) entry which is preliminary data.</text>
</comment>
<accession>A0ABP0RG91</accession>
<reference evidence="2 3" key="1">
    <citation type="submission" date="2024-02" db="EMBL/GenBank/DDBJ databases">
        <authorList>
            <person name="Chen Y."/>
            <person name="Shah S."/>
            <person name="Dougan E. K."/>
            <person name="Thang M."/>
            <person name="Chan C."/>
        </authorList>
    </citation>
    <scope>NUCLEOTIDE SEQUENCE [LARGE SCALE GENOMIC DNA]</scope>
</reference>
<dbReference type="EMBL" id="CAXAMN010025906">
    <property type="protein sequence ID" value="CAK9099012.1"/>
    <property type="molecule type" value="Genomic_DNA"/>
</dbReference>
<keyword evidence="3" id="KW-1185">Reference proteome</keyword>
<dbReference type="Proteomes" id="UP001642484">
    <property type="component" value="Unassembled WGS sequence"/>
</dbReference>
<name>A0ABP0RG91_9DINO</name>
<evidence type="ECO:0000313" key="3">
    <source>
        <dbReference type="Proteomes" id="UP001642484"/>
    </source>
</evidence>
<gene>
    <name evidence="1" type="ORF">CCMP2556_LOCUS46859</name>
    <name evidence="2" type="ORF">CCMP2556_LOCUS46946</name>
</gene>
<sequence>MVLILHYIDEASYKDLFPKVHYIRGTRSSRWRQTDMFCGWTSLTETLSDQHLDGRSSCKNVQDTRSEYIAGLRDRPSCRILLGSEILAGSKVAAVKPWRR</sequence>
<evidence type="ECO:0000313" key="2">
    <source>
        <dbReference type="EMBL" id="CAK9099185.1"/>
    </source>
</evidence>
<proteinExistence type="predicted"/>
<organism evidence="2 3">
    <name type="scientific">Durusdinium trenchii</name>
    <dbReference type="NCBI Taxonomy" id="1381693"/>
    <lineage>
        <taxon>Eukaryota</taxon>
        <taxon>Sar</taxon>
        <taxon>Alveolata</taxon>
        <taxon>Dinophyceae</taxon>
        <taxon>Suessiales</taxon>
        <taxon>Symbiodiniaceae</taxon>
        <taxon>Durusdinium</taxon>
    </lineage>
</organism>
<protein>
    <submittedName>
        <fullName evidence="2">Uncharacterized protein</fullName>
    </submittedName>
</protein>
<dbReference type="EMBL" id="CAXAMN010025918">
    <property type="protein sequence ID" value="CAK9099185.1"/>
    <property type="molecule type" value="Genomic_DNA"/>
</dbReference>
<evidence type="ECO:0000313" key="1">
    <source>
        <dbReference type="EMBL" id="CAK9099012.1"/>
    </source>
</evidence>